<dbReference type="InterPro" id="IPR036144">
    <property type="entry name" value="RibA-like_sf"/>
</dbReference>
<evidence type="ECO:0000256" key="16">
    <source>
        <dbReference type="ARBA" id="ARBA00023268"/>
    </source>
</evidence>
<dbReference type="NCBIfam" id="NF006803">
    <property type="entry name" value="PRK09311.1"/>
    <property type="match status" value="1"/>
</dbReference>
<keyword evidence="7" id="KW-0686">Riboflavin biosynthesis</keyword>
<dbReference type="Gene3D" id="3.90.870.10">
    <property type="entry name" value="DHBP synthase"/>
    <property type="match status" value="1"/>
</dbReference>
<evidence type="ECO:0000256" key="17">
    <source>
        <dbReference type="ARBA" id="ARBA00049295"/>
    </source>
</evidence>
<evidence type="ECO:0000256" key="12">
    <source>
        <dbReference type="ARBA" id="ARBA00022842"/>
    </source>
</evidence>
<dbReference type="GO" id="GO:0003935">
    <property type="term" value="F:GTP cyclohydrolase II activity"/>
    <property type="evidence" value="ECO:0007669"/>
    <property type="project" value="UniProtKB-EC"/>
</dbReference>
<evidence type="ECO:0000313" key="19">
    <source>
        <dbReference type="EMBL" id="LAC28143.1"/>
    </source>
</evidence>
<proteinExistence type="evidence at transcript level"/>
<evidence type="ECO:0000256" key="6">
    <source>
        <dbReference type="ARBA" id="ARBA00005520"/>
    </source>
</evidence>
<dbReference type="Pfam" id="PF00925">
    <property type="entry name" value="GTP_cyclohydro2"/>
    <property type="match status" value="1"/>
</dbReference>
<dbReference type="HAMAP" id="MF_01283">
    <property type="entry name" value="RibBA"/>
    <property type="match status" value="1"/>
</dbReference>
<comment type="pathway">
    <text evidence="5">Cofactor biosynthesis; riboflavin biosynthesis; 2-hydroxy-3-oxobutyl phosphate from D-ribulose 5-phosphate: step 1/1.</text>
</comment>
<comment type="pathway">
    <text evidence="4">Cofactor biosynthesis; riboflavin biosynthesis; 5-amino-6-(D-ribitylamino)uracil from GTP: step 1/4.</text>
</comment>
<reference evidence="19" key="1">
    <citation type="submission" date="2017-11" db="EMBL/GenBank/DDBJ databases">
        <title>The sensing device of the deep-sea amphipod.</title>
        <authorList>
            <person name="Kobayashi H."/>
            <person name="Nagahama T."/>
            <person name="Arai W."/>
            <person name="Sasagawa Y."/>
            <person name="Umeda M."/>
            <person name="Hayashi T."/>
            <person name="Nikaido I."/>
            <person name="Watanabe H."/>
            <person name="Oguri K."/>
            <person name="Kitazato H."/>
            <person name="Fujioka K."/>
            <person name="Kido Y."/>
            <person name="Takami H."/>
        </authorList>
    </citation>
    <scope>NUCLEOTIDE SEQUENCE</scope>
    <source>
        <tissue evidence="19">Whole body</tissue>
    </source>
</reference>
<dbReference type="AlphaFoldDB" id="A0A6A7GCV6"/>
<dbReference type="GO" id="GO:0046872">
    <property type="term" value="F:metal ion binding"/>
    <property type="evidence" value="ECO:0007669"/>
    <property type="project" value="UniProtKB-KW"/>
</dbReference>
<keyword evidence="12" id="KW-0460">Magnesium</keyword>
<comment type="cofactor">
    <cofactor evidence="2">
        <name>Mg(2+)</name>
        <dbReference type="ChEBI" id="CHEBI:18420"/>
    </cofactor>
</comment>
<dbReference type="InterPro" id="IPR032677">
    <property type="entry name" value="GTP_cyclohydro_II"/>
</dbReference>
<protein>
    <submittedName>
        <fullName evidence="19">Bifunctional 3,4-dihydroxy-2-butanone-4-phosphate synthase/GTP cyclohydrolase II</fullName>
    </submittedName>
</protein>
<evidence type="ECO:0000256" key="1">
    <source>
        <dbReference type="ARBA" id="ARBA00001936"/>
    </source>
</evidence>
<dbReference type="HAMAP" id="MF_00179">
    <property type="entry name" value="RibA"/>
    <property type="match status" value="1"/>
</dbReference>
<feature type="domain" description="GTP cyclohydrolase II" evidence="18">
    <location>
        <begin position="207"/>
        <end position="369"/>
    </location>
</feature>
<dbReference type="SUPFAM" id="SSF142695">
    <property type="entry name" value="RibA-like"/>
    <property type="match status" value="1"/>
</dbReference>
<dbReference type="Gene3D" id="3.40.50.10990">
    <property type="entry name" value="GTP cyclohydrolase II"/>
    <property type="match status" value="1"/>
</dbReference>
<dbReference type="SUPFAM" id="SSF55821">
    <property type="entry name" value="YrdC/RibB"/>
    <property type="match status" value="1"/>
</dbReference>
<dbReference type="PANTHER" id="PTHR21327">
    <property type="entry name" value="GTP CYCLOHYDROLASE II-RELATED"/>
    <property type="match status" value="1"/>
</dbReference>
<dbReference type="NCBIfam" id="NF001591">
    <property type="entry name" value="PRK00393.1"/>
    <property type="match status" value="1"/>
</dbReference>
<evidence type="ECO:0000256" key="3">
    <source>
        <dbReference type="ARBA" id="ARBA00001947"/>
    </source>
</evidence>
<evidence type="ECO:0000256" key="15">
    <source>
        <dbReference type="ARBA" id="ARBA00023239"/>
    </source>
</evidence>
<dbReference type="FunFam" id="3.40.50.10990:FF:000001">
    <property type="entry name" value="Riboflavin biosynthesis protein RibBA"/>
    <property type="match status" value="1"/>
</dbReference>
<accession>A0A6A7GCV6</accession>
<dbReference type="PIRSF" id="PIRSF001259">
    <property type="entry name" value="RibA"/>
    <property type="match status" value="1"/>
</dbReference>
<keyword evidence="14" id="KW-0464">Manganese</keyword>
<dbReference type="InterPro" id="IPR016299">
    <property type="entry name" value="Riboflavin_synth_RibBA"/>
</dbReference>
<evidence type="ECO:0000256" key="14">
    <source>
        <dbReference type="ARBA" id="ARBA00023211"/>
    </source>
</evidence>
<evidence type="ECO:0000256" key="9">
    <source>
        <dbReference type="ARBA" id="ARBA00022741"/>
    </source>
</evidence>
<dbReference type="EMBL" id="IACT01009032">
    <property type="protein sequence ID" value="LAC28143.1"/>
    <property type="molecule type" value="mRNA"/>
</dbReference>
<evidence type="ECO:0000256" key="10">
    <source>
        <dbReference type="ARBA" id="ARBA00022801"/>
    </source>
</evidence>
<dbReference type="GO" id="GO:0009231">
    <property type="term" value="P:riboflavin biosynthetic process"/>
    <property type="evidence" value="ECO:0007669"/>
    <property type="project" value="UniProtKB-UniPathway"/>
</dbReference>
<keyword evidence="10 19" id="KW-0378">Hydrolase</keyword>
<name>A0A6A7GCV6_9CRUS</name>
<dbReference type="FunFam" id="3.90.870.10:FF:000001">
    <property type="entry name" value="Riboflavin biosynthesis protein RibBA"/>
    <property type="match status" value="1"/>
</dbReference>
<evidence type="ECO:0000256" key="8">
    <source>
        <dbReference type="ARBA" id="ARBA00022723"/>
    </source>
</evidence>
<dbReference type="GO" id="GO:0005525">
    <property type="term" value="F:GTP binding"/>
    <property type="evidence" value="ECO:0007669"/>
    <property type="project" value="UniProtKB-KW"/>
</dbReference>
<keyword evidence="8" id="KW-0479">Metal-binding</keyword>
<keyword evidence="13" id="KW-0342">GTP-binding</keyword>
<organism evidence="19">
    <name type="scientific">Hirondellea gigas</name>
    <dbReference type="NCBI Taxonomy" id="1518452"/>
    <lineage>
        <taxon>Eukaryota</taxon>
        <taxon>Metazoa</taxon>
        <taxon>Ecdysozoa</taxon>
        <taxon>Arthropoda</taxon>
        <taxon>Crustacea</taxon>
        <taxon>Multicrustacea</taxon>
        <taxon>Malacostraca</taxon>
        <taxon>Eumalacostraca</taxon>
        <taxon>Peracarida</taxon>
        <taxon>Amphipoda</taxon>
        <taxon>Amphilochidea</taxon>
        <taxon>Lysianassida</taxon>
        <taxon>Lysianassidira</taxon>
        <taxon>Lysianassoidea</taxon>
        <taxon>Lysianassidae</taxon>
        <taxon>Hirondellea</taxon>
    </lineage>
</organism>
<comment type="cofactor">
    <cofactor evidence="1">
        <name>Mn(2+)</name>
        <dbReference type="ChEBI" id="CHEBI:29035"/>
    </cofactor>
</comment>
<dbReference type="Pfam" id="PF00926">
    <property type="entry name" value="DHBP_synthase"/>
    <property type="match status" value="1"/>
</dbReference>
<dbReference type="InterPro" id="IPR000422">
    <property type="entry name" value="DHBP_synthase_RibB"/>
</dbReference>
<evidence type="ECO:0000256" key="7">
    <source>
        <dbReference type="ARBA" id="ARBA00022619"/>
    </source>
</evidence>
<dbReference type="NCBIfam" id="TIGR00506">
    <property type="entry name" value="ribB"/>
    <property type="match status" value="1"/>
</dbReference>
<evidence type="ECO:0000256" key="4">
    <source>
        <dbReference type="ARBA" id="ARBA00004853"/>
    </source>
</evidence>
<dbReference type="UniPathway" id="UPA00275">
    <property type="reaction ID" value="UER00400"/>
</dbReference>
<evidence type="ECO:0000256" key="13">
    <source>
        <dbReference type="ARBA" id="ARBA00023134"/>
    </source>
</evidence>
<dbReference type="PANTHER" id="PTHR21327:SF18">
    <property type="entry name" value="3,4-DIHYDROXY-2-BUTANONE 4-PHOSPHATE SYNTHASE"/>
    <property type="match status" value="1"/>
</dbReference>
<dbReference type="GO" id="GO:0005829">
    <property type="term" value="C:cytosol"/>
    <property type="evidence" value="ECO:0007669"/>
    <property type="project" value="TreeGrafter"/>
</dbReference>
<comment type="cofactor">
    <cofactor evidence="3">
        <name>Zn(2+)</name>
        <dbReference type="ChEBI" id="CHEBI:29105"/>
    </cofactor>
</comment>
<dbReference type="HAMAP" id="MF_00180">
    <property type="entry name" value="RibB"/>
    <property type="match status" value="1"/>
</dbReference>
<keyword evidence="9" id="KW-0547">Nucleotide-binding</keyword>
<dbReference type="GO" id="GO:0008686">
    <property type="term" value="F:3,4-dihydroxy-2-butanone-4-phosphate synthase activity"/>
    <property type="evidence" value="ECO:0007669"/>
    <property type="project" value="InterPro"/>
</dbReference>
<comment type="similarity">
    <text evidence="6">In the N-terminal section; belongs to the DHBP synthase family.</text>
</comment>
<dbReference type="InterPro" id="IPR000926">
    <property type="entry name" value="RibA"/>
</dbReference>
<dbReference type="InterPro" id="IPR017945">
    <property type="entry name" value="DHBP_synth_RibB-like_a/b_dom"/>
</dbReference>
<evidence type="ECO:0000256" key="11">
    <source>
        <dbReference type="ARBA" id="ARBA00022833"/>
    </source>
</evidence>
<keyword evidence="15" id="KW-0456">Lyase</keyword>
<keyword evidence="16" id="KW-0511">Multifunctional enzyme</keyword>
<evidence type="ECO:0000256" key="5">
    <source>
        <dbReference type="ARBA" id="ARBA00004904"/>
    </source>
</evidence>
<sequence length="398" mass="44633">MLDSIEGAIEDIKQGKMIIVVDDENRENEGDIVMAAEMVSYDAINFMAIHARGLTCIPMDISRARELKLSQMVENNTDTHGTAFTVSVDSKDTTTGISIRDRVQTIKDLVDTNKSAGDFNRPGHLFPLVAKDGGVLIRDGHTEASVDFAKLAGLKPMGVICEILKDDGTMARLEDLKIFAKKHNLKLVSIEELLKYRKKHDILVEEVAVAKIPTTWGEFNLHAYNNVLDNKEHLALVKGEVKGKEDVLVRIHSECFTGDVLSSRRCDCGSQLHKAMKTIDENGQGIVLYLRQEGRGIGLYNKMRAYNLQDQGYDTVEANEKLGFDADLRDYVLGSQILKSLGVKSIRLMTNNPKKIEGLKSYGVEVVKREDIEIKPHEGNKRYLKTKKEKMHHILKEV</sequence>
<comment type="catalytic activity">
    <reaction evidence="17">
        <text>GTP + 4 H2O = 2,5-diamino-6-hydroxy-4-(5-phosphoribosylamino)-pyrimidine + formate + 2 phosphate + 3 H(+)</text>
        <dbReference type="Rhea" id="RHEA:23704"/>
        <dbReference type="ChEBI" id="CHEBI:15377"/>
        <dbReference type="ChEBI" id="CHEBI:15378"/>
        <dbReference type="ChEBI" id="CHEBI:15740"/>
        <dbReference type="ChEBI" id="CHEBI:37565"/>
        <dbReference type="ChEBI" id="CHEBI:43474"/>
        <dbReference type="ChEBI" id="CHEBI:58614"/>
        <dbReference type="EC" id="3.5.4.25"/>
    </reaction>
</comment>
<keyword evidence="11" id="KW-0862">Zinc</keyword>
<evidence type="ECO:0000256" key="2">
    <source>
        <dbReference type="ARBA" id="ARBA00001946"/>
    </source>
</evidence>
<evidence type="ECO:0000259" key="18">
    <source>
        <dbReference type="Pfam" id="PF00925"/>
    </source>
</evidence>
<dbReference type="NCBIfam" id="TIGR00505">
    <property type="entry name" value="ribA"/>
    <property type="match status" value="1"/>
</dbReference>
<dbReference type="CDD" id="cd00641">
    <property type="entry name" value="GTP_cyclohydro2"/>
    <property type="match status" value="1"/>
</dbReference>